<dbReference type="EMBL" id="FMVT01000007">
    <property type="protein sequence ID" value="SCY65594.1"/>
    <property type="molecule type" value="Genomic_DNA"/>
</dbReference>
<dbReference type="STRING" id="336292.SAMN05660710_02223"/>
<dbReference type="OrthoDB" id="8185589at2"/>
<feature type="domain" description="AMP-dependent synthetase/ligase" evidence="1">
    <location>
        <begin position="12"/>
        <end position="120"/>
    </location>
</feature>
<keyword evidence="3" id="KW-1185">Reference proteome</keyword>
<evidence type="ECO:0000259" key="1">
    <source>
        <dbReference type="Pfam" id="PF00501"/>
    </source>
</evidence>
<accession>A0A1G5HPF4</accession>
<dbReference type="InterPro" id="IPR000873">
    <property type="entry name" value="AMP-dep_synth/lig_dom"/>
</dbReference>
<dbReference type="Gene3D" id="3.40.50.980">
    <property type="match status" value="1"/>
</dbReference>
<dbReference type="PANTHER" id="PTHR43767:SF1">
    <property type="entry name" value="NONRIBOSOMAL PEPTIDE SYNTHASE PES1 (EUROFUNG)-RELATED"/>
    <property type="match status" value="1"/>
</dbReference>
<protein>
    <submittedName>
        <fullName evidence="2">AMP-binding enzyme</fullName>
    </submittedName>
</protein>
<dbReference type="Pfam" id="PF00501">
    <property type="entry name" value="AMP-binding"/>
    <property type="match status" value="1"/>
</dbReference>
<sequence>MPLVEITIGEALRQQARKNGDATALIFADDEIDYATLYARVDVLARALIALGIQAGHRVAVMSPNAVEWVLLEYALARIGAVMVTVNPAFRSQELGYLLGQGKVSALFTVRAYRRADIAEDIAAPLPDHAEADPVCKMP</sequence>
<evidence type="ECO:0000313" key="3">
    <source>
        <dbReference type="Proteomes" id="UP000199502"/>
    </source>
</evidence>
<reference evidence="2 3" key="1">
    <citation type="submission" date="2016-10" db="EMBL/GenBank/DDBJ databases">
        <authorList>
            <person name="de Groot N.N."/>
        </authorList>
    </citation>
    <scope>NUCLEOTIDE SEQUENCE [LARGE SCALE GENOMIC DNA]</scope>
    <source>
        <strain evidence="2 3">CGMCC 1.8925</strain>
    </source>
</reference>
<dbReference type="InterPro" id="IPR050237">
    <property type="entry name" value="ATP-dep_AMP-bd_enzyme"/>
</dbReference>
<organism evidence="2 3">
    <name type="scientific">Paracoccus tibetensis</name>
    <dbReference type="NCBI Taxonomy" id="336292"/>
    <lineage>
        <taxon>Bacteria</taxon>
        <taxon>Pseudomonadati</taxon>
        <taxon>Pseudomonadota</taxon>
        <taxon>Alphaproteobacteria</taxon>
        <taxon>Rhodobacterales</taxon>
        <taxon>Paracoccaceae</taxon>
        <taxon>Paracoccus</taxon>
    </lineage>
</organism>
<dbReference type="PANTHER" id="PTHR43767">
    <property type="entry name" value="LONG-CHAIN-FATTY-ACID--COA LIGASE"/>
    <property type="match status" value="1"/>
</dbReference>
<gene>
    <name evidence="2" type="ORF">SAMN05660710_02223</name>
</gene>
<name>A0A1G5HPF4_9RHOB</name>
<evidence type="ECO:0000313" key="2">
    <source>
        <dbReference type="EMBL" id="SCY65594.1"/>
    </source>
</evidence>
<proteinExistence type="predicted"/>
<dbReference type="SUPFAM" id="SSF56801">
    <property type="entry name" value="Acetyl-CoA synthetase-like"/>
    <property type="match status" value="1"/>
</dbReference>
<dbReference type="AlphaFoldDB" id="A0A1G5HPF4"/>
<dbReference type="Proteomes" id="UP000199502">
    <property type="component" value="Unassembled WGS sequence"/>
</dbReference>